<dbReference type="EMBL" id="AM849034">
    <property type="protein sequence ID" value="CAQ00812.1"/>
    <property type="molecule type" value="Genomic_DNA"/>
</dbReference>
<feature type="region of interest" description="Disordered" evidence="1">
    <location>
        <begin position="1"/>
        <end position="73"/>
    </location>
</feature>
<dbReference type="KEGG" id="cms:CMS0692"/>
<dbReference type="RefSeq" id="WP_012298122.1">
    <property type="nucleotide sequence ID" value="NC_010407.1"/>
</dbReference>
<reference evidence="2 3" key="1">
    <citation type="journal article" date="2008" name="J. Bacteriol.">
        <title>Genome of the actinomycete plant pathogen Clavibacter michiganensis subsp. sepedonicus suggests recent niche adaptation.</title>
        <authorList>
            <person name="Bentley S.D."/>
            <person name="Corton C."/>
            <person name="Brown S.E."/>
            <person name="Barron A."/>
            <person name="Clark L."/>
            <person name="Doggett J."/>
            <person name="Harris B."/>
            <person name="Ormond D."/>
            <person name="Quail M.A."/>
            <person name="May G."/>
            <person name="Francis D."/>
            <person name="Knudson D."/>
            <person name="Parkhill J."/>
            <person name="Ishimaru C.A."/>
        </authorList>
    </citation>
    <scope>NUCLEOTIDE SEQUENCE [LARGE SCALE GENOMIC DNA]</scope>
    <source>
        <strain evidence="3">ATCC 33113 / DSM 20744 / JCM 9667 / LMG 2889 / ICMP 2535 / C-1</strain>
    </source>
</reference>
<keyword evidence="3" id="KW-1185">Reference proteome</keyword>
<proteinExistence type="predicted"/>
<dbReference type="OrthoDB" id="5123962at2"/>
<evidence type="ECO:0000313" key="2">
    <source>
        <dbReference type="EMBL" id="CAQ00812.1"/>
    </source>
</evidence>
<sequence>MTHHDGTADAHDDDEKLGGEGTIPAGTTGVAAGHDGGNDHFEPEEDTPHPADEDGDGTAASCSSSGGCERWGG</sequence>
<name>B0RE94_CLASE</name>
<evidence type="ECO:0000313" key="3">
    <source>
        <dbReference type="Proteomes" id="UP000001318"/>
    </source>
</evidence>
<feature type="compositionally biased region" description="Basic and acidic residues" evidence="1">
    <location>
        <begin position="1"/>
        <end position="18"/>
    </location>
</feature>
<dbReference type="Proteomes" id="UP000001318">
    <property type="component" value="Chromosome"/>
</dbReference>
<accession>B0RE94</accession>
<dbReference type="HOGENOM" id="CLU_201032_0_0_11"/>
<protein>
    <submittedName>
        <fullName evidence="2">Uncharacterized protein</fullName>
    </submittedName>
</protein>
<dbReference type="AlphaFoldDB" id="B0RE94"/>
<gene>
    <name evidence="2" type="ordered locus">CMS0692</name>
</gene>
<feature type="compositionally biased region" description="Basic and acidic residues" evidence="1">
    <location>
        <begin position="36"/>
        <end position="52"/>
    </location>
</feature>
<organism evidence="2 3">
    <name type="scientific">Clavibacter sepedonicus</name>
    <name type="common">Clavibacter michiganensis subsp. sepedonicus</name>
    <dbReference type="NCBI Taxonomy" id="31964"/>
    <lineage>
        <taxon>Bacteria</taxon>
        <taxon>Bacillati</taxon>
        <taxon>Actinomycetota</taxon>
        <taxon>Actinomycetes</taxon>
        <taxon>Micrococcales</taxon>
        <taxon>Microbacteriaceae</taxon>
        <taxon>Clavibacter</taxon>
    </lineage>
</organism>
<feature type="compositionally biased region" description="Low complexity" evidence="1">
    <location>
        <begin position="57"/>
        <end position="73"/>
    </location>
</feature>
<evidence type="ECO:0000256" key="1">
    <source>
        <dbReference type="SAM" id="MobiDB-lite"/>
    </source>
</evidence>
<dbReference type="GeneID" id="29469911"/>
<dbReference type="STRING" id="31964.CMS0692"/>